<organism evidence="7 8">
    <name type="scientific">Bacillus cereus</name>
    <dbReference type="NCBI Taxonomy" id="1396"/>
    <lineage>
        <taxon>Bacteria</taxon>
        <taxon>Bacillati</taxon>
        <taxon>Bacillota</taxon>
        <taxon>Bacilli</taxon>
        <taxon>Bacillales</taxon>
        <taxon>Bacillaceae</taxon>
        <taxon>Bacillus</taxon>
        <taxon>Bacillus cereus group</taxon>
    </lineage>
</organism>
<comment type="similarity">
    <text evidence="1 4">Belongs to the glycosyl hydrolase 26 family.</text>
</comment>
<feature type="domain" description="GH26" evidence="6">
    <location>
        <begin position="214"/>
        <end position="503"/>
    </location>
</feature>
<keyword evidence="2 4" id="KW-0378">Hydrolase</keyword>
<accession>A0A9X6SS44</accession>
<gene>
    <name evidence="7" type="ORF">CON36_36065</name>
</gene>
<evidence type="ECO:0000256" key="5">
    <source>
        <dbReference type="SAM" id="SignalP"/>
    </source>
</evidence>
<dbReference type="InterPro" id="IPR000805">
    <property type="entry name" value="Glyco_hydro_26"/>
</dbReference>
<evidence type="ECO:0000313" key="7">
    <source>
        <dbReference type="EMBL" id="PDZ94014.1"/>
    </source>
</evidence>
<dbReference type="EMBL" id="NVMX01000290">
    <property type="protein sequence ID" value="PDZ94014.1"/>
    <property type="molecule type" value="Genomic_DNA"/>
</dbReference>
<feature type="signal peptide" evidence="5">
    <location>
        <begin position="1"/>
        <end position="26"/>
    </location>
</feature>
<dbReference type="InterPro" id="IPR017853">
    <property type="entry name" value="GH"/>
</dbReference>
<dbReference type="Gene3D" id="3.20.20.80">
    <property type="entry name" value="Glycosidases"/>
    <property type="match status" value="1"/>
</dbReference>
<dbReference type="Pfam" id="PF02156">
    <property type="entry name" value="Glyco_hydro_26"/>
    <property type="match status" value="1"/>
</dbReference>
<evidence type="ECO:0000256" key="2">
    <source>
        <dbReference type="ARBA" id="ARBA00022801"/>
    </source>
</evidence>
<feature type="chain" id="PRO_5040826953" description="GH26 domain-containing protein" evidence="5">
    <location>
        <begin position="27"/>
        <end position="517"/>
    </location>
</feature>
<evidence type="ECO:0000313" key="8">
    <source>
        <dbReference type="Proteomes" id="UP000219922"/>
    </source>
</evidence>
<dbReference type="PANTHER" id="PTHR40079:SF4">
    <property type="entry name" value="GH26 DOMAIN-CONTAINING PROTEIN-RELATED"/>
    <property type="match status" value="1"/>
</dbReference>
<evidence type="ECO:0000256" key="1">
    <source>
        <dbReference type="ARBA" id="ARBA00007754"/>
    </source>
</evidence>
<proteinExistence type="inferred from homology"/>
<sequence length="517" mass="59907">MRFIKPILIASIALPTLFGQVTNVQAASTTPLLDLWTDESKSKSSNPSDTYYLYRKPIKGAFFKNMYSGYTFYYPYAWNLDAHQIPNYARLYHYNFRIDITVQNTAQIYSTNAAYISKTTADIKKYITKDSSWSKSNGKFRLVEYSRPVVKGISDDMNKYAYLFVEKGKFVYTFQLKTSDKHYAQKRKDLLYIASTFQATTPKKFDLKKTTKLSNPDISYSYQGNSLRIPKNSFMIGLYTSNSRDVDLLSSKLKSDIGSQFFYKPIDSKFDSYTKELLNKKRLPVVTFLLEQGNGVKNPQITRDIISGKYDANIQNWAQEIKKLNGPVFIRFGNEMNGSWAQWSHQNNYNDPDLYKLAYRHFVDIFRKNNTKNAYFVWNPNISSSPNYEWNHATMYYPGDKYVDWIGLTAYNFGNGTFSRFLYFDSLYENLYYDYSRTFSSKPMLIGEFGSVETGGSKAKFVSEFFAKIPTKYTNIKIALWFSAKHDNYNFSVGTSQSSLDAFTKNMKNTNVIKGLK</sequence>
<feature type="active site" description="Proton donor" evidence="4">
    <location>
        <position position="335"/>
    </location>
</feature>
<evidence type="ECO:0000256" key="4">
    <source>
        <dbReference type="PROSITE-ProRule" id="PRU01100"/>
    </source>
</evidence>
<dbReference type="Proteomes" id="UP000219922">
    <property type="component" value="Unassembled WGS sequence"/>
</dbReference>
<dbReference type="GO" id="GO:0006080">
    <property type="term" value="P:substituted mannan metabolic process"/>
    <property type="evidence" value="ECO:0007669"/>
    <property type="project" value="InterPro"/>
</dbReference>
<dbReference type="InterPro" id="IPR022790">
    <property type="entry name" value="GH26_dom"/>
</dbReference>
<name>A0A9X6SS44_BACCE</name>
<dbReference type="PROSITE" id="PS51764">
    <property type="entry name" value="GH26"/>
    <property type="match status" value="1"/>
</dbReference>
<keyword evidence="5" id="KW-0732">Signal</keyword>
<keyword evidence="3 4" id="KW-0326">Glycosidase</keyword>
<dbReference type="RefSeq" id="WP_098007378.1">
    <property type="nucleotide sequence ID" value="NZ_NVMX01000290.1"/>
</dbReference>
<dbReference type="PANTHER" id="PTHR40079">
    <property type="entry name" value="MANNAN ENDO-1,4-BETA-MANNOSIDASE E-RELATED"/>
    <property type="match status" value="1"/>
</dbReference>
<reference evidence="7 8" key="1">
    <citation type="submission" date="2017-09" db="EMBL/GenBank/DDBJ databases">
        <title>Large-scale bioinformatics analysis of Bacillus genomes uncovers conserved roles of natural products in bacterial physiology.</title>
        <authorList>
            <consortium name="Agbiome Team Llc"/>
            <person name="Bleich R.M."/>
            <person name="Grubbs K.J."/>
            <person name="Santa Maria K.C."/>
            <person name="Allen S.E."/>
            <person name="Farag S."/>
            <person name="Shank E.A."/>
            <person name="Bowers A."/>
        </authorList>
    </citation>
    <scope>NUCLEOTIDE SEQUENCE [LARGE SCALE GENOMIC DNA]</scope>
    <source>
        <strain evidence="7 8">AFS092789</strain>
    </source>
</reference>
<protein>
    <recommendedName>
        <fullName evidence="6">GH26 domain-containing protein</fullName>
    </recommendedName>
</protein>
<evidence type="ECO:0000256" key="3">
    <source>
        <dbReference type="ARBA" id="ARBA00023295"/>
    </source>
</evidence>
<dbReference type="AlphaFoldDB" id="A0A9X6SS44"/>
<dbReference type="GO" id="GO:0016985">
    <property type="term" value="F:mannan endo-1,4-beta-mannosidase activity"/>
    <property type="evidence" value="ECO:0007669"/>
    <property type="project" value="InterPro"/>
</dbReference>
<dbReference type="SUPFAM" id="SSF51445">
    <property type="entry name" value="(Trans)glycosidases"/>
    <property type="match status" value="1"/>
</dbReference>
<evidence type="ECO:0000259" key="6">
    <source>
        <dbReference type="PROSITE" id="PS51764"/>
    </source>
</evidence>
<comment type="caution">
    <text evidence="7">The sequence shown here is derived from an EMBL/GenBank/DDBJ whole genome shotgun (WGS) entry which is preliminary data.</text>
</comment>
<feature type="active site" description="Nucleophile" evidence="4">
    <location>
        <position position="448"/>
    </location>
</feature>